<evidence type="ECO:0000313" key="2">
    <source>
        <dbReference type="EMBL" id="GEO04039.1"/>
    </source>
</evidence>
<dbReference type="PANTHER" id="PTHR38598:SF1">
    <property type="entry name" value="INNER MEMBRANE PROTEIN YJCH"/>
    <property type="match status" value="1"/>
</dbReference>
<dbReference type="RefSeq" id="WP_146897106.1">
    <property type="nucleotide sequence ID" value="NZ_BJYS01000009.1"/>
</dbReference>
<evidence type="ECO:0008006" key="4">
    <source>
        <dbReference type="Google" id="ProtNLM"/>
    </source>
</evidence>
<name>A0A512AWD9_9BACT</name>
<keyword evidence="1" id="KW-0812">Transmembrane</keyword>
<accession>A0A512AWD9</accession>
<dbReference type="InterPro" id="IPR052959">
    <property type="entry name" value="Inner_membrane_assoc"/>
</dbReference>
<keyword evidence="1" id="KW-1133">Transmembrane helix</keyword>
<protein>
    <recommendedName>
        <fullName evidence="4">DUF485 domain-containing protein</fullName>
    </recommendedName>
</protein>
<dbReference type="EMBL" id="BJYS01000009">
    <property type="protein sequence ID" value="GEO04039.1"/>
    <property type="molecule type" value="Genomic_DNA"/>
</dbReference>
<evidence type="ECO:0000313" key="3">
    <source>
        <dbReference type="Proteomes" id="UP000321532"/>
    </source>
</evidence>
<reference evidence="2 3" key="1">
    <citation type="submission" date="2019-07" db="EMBL/GenBank/DDBJ databases">
        <title>Whole genome shotgun sequence of Adhaeribacter aerolatus NBRC 106133.</title>
        <authorList>
            <person name="Hosoyama A."/>
            <person name="Uohara A."/>
            <person name="Ohji S."/>
            <person name="Ichikawa N."/>
        </authorList>
    </citation>
    <scope>NUCLEOTIDE SEQUENCE [LARGE SCALE GENOMIC DNA]</scope>
    <source>
        <strain evidence="2 3">NBRC 106133</strain>
    </source>
</reference>
<feature type="transmembrane region" description="Helical" evidence="1">
    <location>
        <begin position="62"/>
        <end position="86"/>
    </location>
</feature>
<keyword evidence="3" id="KW-1185">Reference proteome</keyword>
<dbReference type="GO" id="GO:0005886">
    <property type="term" value="C:plasma membrane"/>
    <property type="evidence" value="ECO:0007669"/>
    <property type="project" value="TreeGrafter"/>
</dbReference>
<dbReference type="InterPro" id="IPR007436">
    <property type="entry name" value="DUF485"/>
</dbReference>
<dbReference type="Proteomes" id="UP000321532">
    <property type="component" value="Unassembled WGS sequence"/>
</dbReference>
<dbReference type="OrthoDB" id="9799991at2"/>
<dbReference type="AlphaFoldDB" id="A0A512AWD9"/>
<proteinExistence type="predicted"/>
<dbReference type="PANTHER" id="PTHR38598">
    <property type="entry name" value="INNER MEMBRANE PROTEIN YJCH"/>
    <property type="match status" value="1"/>
</dbReference>
<dbReference type="Pfam" id="PF04341">
    <property type="entry name" value="DUF485"/>
    <property type="match status" value="1"/>
</dbReference>
<keyword evidence="1" id="KW-0472">Membrane</keyword>
<evidence type="ECO:0000256" key="1">
    <source>
        <dbReference type="SAM" id="Phobius"/>
    </source>
</evidence>
<organism evidence="2 3">
    <name type="scientific">Adhaeribacter aerolatus</name>
    <dbReference type="NCBI Taxonomy" id="670289"/>
    <lineage>
        <taxon>Bacteria</taxon>
        <taxon>Pseudomonadati</taxon>
        <taxon>Bacteroidota</taxon>
        <taxon>Cytophagia</taxon>
        <taxon>Cytophagales</taxon>
        <taxon>Hymenobacteraceae</taxon>
        <taxon>Adhaeribacter</taxon>
    </lineage>
</organism>
<sequence length="105" mass="11797">MPHIQPPSAHEIIESPEFKKLVSKRWSVSLILTLIMLAVYIGFLLVVAFSKESLAAKISPNLTWAIPIGLGLILFAWVLTGIYVYWANNNYDEAVQELKNKVLNS</sequence>
<gene>
    <name evidence="2" type="ORF">AAE02nite_17030</name>
</gene>
<comment type="caution">
    <text evidence="2">The sequence shown here is derived from an EMBL/GenBank/DDBJ whole genome shotgun (WGS) entry which is preliminary data.</text>
</comment>
<feature type="transmembrane region" description="Helical" evidence="1">
    <location>
        <begin position="26"/>
        <end position="50"/>
    </location>
</feature>